<dbReference type="AlphaFoldDB" id="A0A067N8L5"/>
<feature type="region of interest" description="Disordered" evidence="1">
    <location>
        <begin position="1"/>
        <end position="28"/>
    </location>
</feature>
<dbReference type="OrthoDB" id="71307at2759"/>
<organism evidence="3 4">
    <name type="scientific">Botryobasidium botryosum (strain FD-172 SS1)</name>
    <dbReference type="NCBI Taxonomy" id="930990"/>
    <lineage>
        <taxon>Eukaryota</taxon>
        <taxon>Fungi</taxon>
        <taxon>Dikarya</taxon>
        <taxon>Basidiomycota</taxon>
        <taxon>Agaricomycotina</taxon>
        <taxon>Agaricomycetes</taxon>
        <taxon>Cantharellales</taxon>
        <taxon>Botryobasidiaceae</taxon>
        <taxon>Botryobasidium</taxon>
    </lineage>
</organism>
<dbReference type="SUPFAM" id="SSF54695">
    <property type="entry name" value="POZ domain"/>
    <property type="match status" value="1"/>
</dbReference>
<dbReference type="PROSITE" id="PS50097">
    <property type="entry name" value="BTB"/>
    <property type="match status" value="1"/>
</dbReference>
<feature type="compositionally biased region" description="Basic and acidic residues" evidence="1">
    <location>
        <begin position="7"/>
        <end position="20"/>
    </location>
</feature>
<evidence type="ECO:0000256" key="1">
    <source>
        <dbReference type="SAM" id="MobiDB-lite"/>
    </source>
</evidence>
<dbReference type="HOGENOM" id="CLU_052397_0_2_1"/>
<dbReference type="EMBL" id="KL198017">
    <property type="protein sequence ID" value="KDQ20467.1"/>
    <property type="molecule type" value="Genomic_DNA"/>
</dbReference>
<reference evidence="4" key="1">
    <citation type="journal article" date="2014" name="Proc. Natl. Acad. Sci. U.S.A.">
        <title>Extensive sampling of basidiomycete genomes demonstrates inadequacy of the white-rot/brown-rot paradigm for wood decay fungi.</title>
        <authorList>
            <person name="Riley R."/>
            <person name="Salamov A.A."/>
            <person name="Brown D.W."/>
            <person name="Nagy L.G."/>
            <person name="Floudas D."/>
            <person name="Held B.W."/>
            <person name="Levasseur A."/>
            <person name="Lombard V."/>
            <person name="Morin E."/>
            <person name="Otillar R."/>
            <person name="Lindquist E.A."/>
            <person name="Sun H."/>
            <person name="LaButti K.M."/>
            <person name="Schmutz J."/>
            <person name="Jabbour D."/>
            <person name="Luo H."/>
            <person name="Baker S.E."/>
            <person name="Pisabarro A.G."/>
            <person name="Walton J.D."/>
            <person name="Blanchette R.A."/>
            <person name="Henrissat B."/>
            <person name="Martin F."/>
            <person name="Cullen D."/>
            <person name="Hibbett D.S."/>
            <person name="Grigoriev I.V."/>
        </authorList>
    </citation>
    <scope>NUCLEOTIDE SEQUENCE [LARGE SCALE GENOMIC DNA]</scope>
    <source>
        <strain evidence="4">FD-172 SS1</strain>
    </source>
</reference>
<accession>A0A067N8L5</accession>
<dbReference type="Proteomes" id="UP000027195">
    <property type="component" value="Unassembled WGS sequence"/>
</dbReference>
<evidence type="ECO:0000313" key="3">
    <source>
        <dbReference type="EMBL" id="KDQ20467.1"/>
    </source>
</evidence>
<feature type="domain" description="BTB" evidence="2">
    <location>
        <begin position="35"/>
        <end position="100"/>
    </location>
</feature>
<name>A0A067N8L5_BOTB1</name>
<dbReference type="InterPro" id="IPR000210">
    <property type="entry name" value="BTB/POZ_dom"/>
</dbReference>
<dbReference type="InParanoid" id="A0A067N8L5"/>
<dbReference type="Gene3D" id="3.30.710.10">
    <property type="entry name" value="Potassium Channel Kv1.1, Chain A"/>
    <property type="match status" value="1"/>
</dbReference>
<gene>
    <name evidence="3" type="ORF">BOTBODRAFT_124077</name>
</gene>
<sequence length="318" mass="35823">MGITKDSNAREANTPDERSFESSPKISKRFSSPKADIILRSSDDVEFRVHRLFLAEASTVFRDMLEIPQAQTQSAGELSLPIVDVTESEEVLDALLRWIYPWAGKPKVTAVAQMESYLVAASKYDIAVVLEALAEGLKPEFVEKHPLGVYGMLRWLQITHQIHMPEAVSMARKHMIRSSFDLMNPPPSELNRLSAVDLLDLIKTKQAFRQVVEEIFTFNGIPRCNTCRKAGESTPLWWPKYRSNALAALVEGNLPDFVFSRSFMIAAVRSVDCEDCDGSFSNAHSQNYLILMKTKLLYLWENGTGGVYGAKLSDWNRT</sequence>
<dbReference type="InterPro" id="IPR011333">
    <property type="entry name" value="SKP1/BTB/POZ_sf"/>
</dbReference>
<dbReference type="SMART" id="SM00225">
    <property type="entry name" value="BTB"/>
    <property type="match status" value="1"/>
</dbReference>
<proteinExistence type="predicted"/>
<keyword evidence="4" id="KW-1185">Reference proteome</keyword>
<evidence type="ECO:0000259" key="2">
    <source>
        <dbReference type="PROSITE" id="PS50097"/>
    </source>
</evidence>
<protein>
    <recommendedName>
        <fullName evidence="2">BTB domain-containing protein</fullName>
    </recommendedName>
</protein>
<dbReference type="Pfam" id="PF00651">
    <property type="entry name" value="BTB"/>
    <property type="match status" value="1"/>
</dbReference>
<evidence type="ECO:0000313" key="4">
    <source>
        <dbReference type="Proteomes" id="UP000027195"/>
    </source>
</evidence>
<dbReference type="CDD" id="cd18186">
    <property type="entry name" value="BTB_POZ_ZBTB_KLHL-like"/>
    <property type="match status" value="1"/>
</dbReference>